<dbReference type="EMBL" id="LBXD01000030">
    <property type="protein sequence ID" value="KKR22999.1"/>
    <property type="molecule type" value="Genomic_DNA"/>
</dbReference>
<reference evidence="2 3" key="1">
    <citation type="journal article" date="2015" name="Nature">
        <title>rRNA introns, odd ribosomes, and small enigmatic genomes across a large radiation of phyla.</title>
        <authorList>
            <person name="Brown C.T."/>
            <person name="Hug L.A."/>
            <person name="Thomas B.C."/>
            <person name="Sharon I."/>
            <person name="Castelle C.J."/>
            <person name="Singh A."/>
            <person name="Wilkins M.J."/>
            <person name="Williams K.H."/>
            <person name="Banfield J.F."/>
        </authorList>
    </citation>
    <scope>NUCLEOTIDE SEQUENCE [LARGE SCALE GENOMIC DNA]</scope>
</reference>
<comment type="caution">
    <text evidence="2">The sequence shown here is derived from an EMBL/GenBank/DDBJ whole genome shotgun (WGS) entry which is preliminary data.</text>
</comment>
<sequence length="258" mass="29350">MPVKNGAKYLRRALDSLKIQNYPNLEILACVGPSIDNTKEIFKEYGIPIAYEDDNNAADALINGYRLATGEILGLLPHDDEILPGALHKVNLAFQDHNIEWVYSATNSINTDGSIHSRLGNETNVTLEMMVERNLIPTISSFFKKETYLRVGGIRKAFPYPTDYELWLKMLAVGTRPHKIKDDLAIFHVTGLNGSMDTIETTITAPEVKQLRDIYFKKLSLGAKIRVGARRYRARLKPLLKKYPIADRFLRRLHKIVR</sequence>
<gene>
    <name evidence="2" type="ORF">UT53_C0030G0006</name>
</gene>
<evidence type="ECO:0000313" key="2">
    <source>
        <dbReference type="EMBL" id="KKR22999.1"/>
    </source>
</evidence>
<protein>
    <submittedName>
        <fullName evidence="2">Glycosyl transferase</fullName>
    </submittedName>
</protein>
<dbReference type="GO" id="GO:0016740">
    <property type="term" value="F:transferase activity"/>
    <property type="evidence" value="ECO:0007669"/>
    <property type="project" value="UniProtKB-KW"/>
</dbReference>
<feature type="domain" description="Glycosyltransferase 2-like" evidence="1">
    <location>
        <begin position="1"/>
        <end position="117"/>
    </location>
</feature>
<dbReference type="Proteomes" id="UP000034764">
    <property type="component" value="Unassembled WGS sequence"/>
</dbReference>
<dbReference type="InterPro" id="IPR001173">
    <property type="entry name" value="Glyco_trans_2-like"/>
</dbReference>
<name>A0A0G0P3Z4_9BACT</name>
<organism evidence="2 3">
    <name type="scientific">Candidatus Yanofskybacteria bacterium GW2011_GWD2_39_48</name>
    <dbReference type="NCBI Taxonomy" id="1619031"/>
    <lineage>
        <taxon>Bacteria</taxon>
        <taxon>Candidatus Yanofskyibacteriota</taxon>
    </lineage>
</organism>
<dbReference type="AlphaFoldDB" id="A0A0G0P3Z4"/>
<keyword evidence="2" id="KW-0808">Transferase</keyword>
<dbReference type="Pfam" id="PF00535">
    <property type="entry name" value="Glycos_transf_2"/>
    <property type="match status" value="1"/>
</dbReference>
<evidence type="ECO:0000259" key="1">
    <source>
        <dbReference type="Pfam" id="PF00535"/>
    </source>
</evidence>
<evidence type="ECO:0000313" key="3">
    <source>
        <dbReference type="Proteomes" id="UP000034764"/>
    </source>
</evidence>
<dbReference type="SUPFAM" id="SSF53448">
    <property type="entry name" value="Nucleotide-diphospho-sugar transferases"/>
    <property type="match status" value="1"/>
</dbReference>
<dbReference type="PANTHER" id="PTHR22916">
    <property type="entry name" value="GLYCOSYLTRANSFERASE"/>
    <property type="match status" value="1"/>
</dbReference>
<accession>A0A0G0P3Z4</accession>
<dbReference type="Gene3D" id="3.90.550.10">
    <property type="entry name" value="Spore Coat Polysaccharide Biosynthesis Protein SpsA, Chain A"/>
    <property type="match status" value="1"/>
</dbReference>
<dbReference type="InterPro" id="IPR029044">
    <property type="entry name" value="Nucleotide-diphossugar_trans"/>
</dbReference>
<dbReference type="PANTHER" id="PTHR22916:SF65">
    <property type="entry name" value="SLR1065 PROTEIN"/>
    <property type="match status" value="1"/>
</dbReference>
<proteinExistence type="predicted"/>